<feature type="transmembrane region" description="Helical" evidence="1">
    <location>
        <begin position="41"/>
        <end position="66"/>
    </location>
</feature>
<keyword evidence="1" id="KW-0472">Membrane</keyword>
<gene>
    <name evidence="2" type="ORF">FZC84_01845</name>
</gene>
<keyword evidence="1" id="KW-1133">Transmembrane helix</keyword>
<organism evidence="2 3">
    <name type="scientific">Rossellomorea vietnamensis</name>
    <dbReference type="NCBI Taxonomy" id="218284"/>
    <lineage>
        <taxon>Bacteria</taxon>
        <taxon>Bacillati</taxon>
        <taxon>Bacillota</taxon>
        <taxon>Bacilli</taxon>
        <taxon>Bacillales</taxon>
        <taxon>Bacillaceae</taxon>
        <taxon>Rossellomorea</taxon>
    </lineage>
</organism>
<name>A0A5D4MHV3_9BACI</name>
<dbReference type="EMBL" id="VTEG01000001">
    <property type="protein sequence ID" value="TYS01420.1"/>
    <property type="molecule type" value="Genomic_DNA"/>
</dbReference>
<evidence type="ECO:0000313" key="2">
    <source>
        <dbReference type="EMBL" id="TYS01420.1"/>
    </source>
</evidence>
<dbReference type="AlphaFoldDB" id="A0A5D4MHV3"/>
<evidence type="ECO:0000313" key="3">
    <source>
        <dbReference type="Proteomes" id="UP000325182"/>
    </source>
</evidence>
<protein>
    <submittedName>
        <fullName evidence="2">Uncharacterized protein</fullName>
    </submittedName>
</protein>
<proteinExistence type="predicted"/>
<dbReference type="RefSeq" id="WP_113929121.1">
    <property type="nucleotide sequence ID" value="NZ_VTEG01000001.1"/>
</dbReference>
<keyword evidence="1" id="KW-0812">Transmembrane</keyword>
<dbReference type="Proteomes" id="UP000325182">
    <property type="component" value="Unassembled WGS sequence"/>
</dbReference>
<reference evidence="2 3" key="1">
    <citation type="submission" date="2019-08" db="EMBL/GenBank/DDBJ databases">
        <title>Bacillus genomes from the desert of Cuatro Cienegas, Coahuila.</title>
        <authorList>
            <person name="Olmedo-Alvarez G."/>
        </authorList>
    </citation>
    <scope>NUCLEOTIDE SEQUENCE [LARGE SCALE GENOMIC DNA]</scope>
    <source>
        <strain evidence="2 3">CH128b_4D</strain>
    </source>
</reference>
<feature type="transmembrane region" description="Helical" evidence="1">
    <location>
        <begin position="12"/>
        <end position="35"/>
    </location>
</feature>
<sequence>MKDRALRTAYIALNAFCYLMMIGVLIFVVLTAEALEEINRLSIWVIALLSLLFVSVLGSIQIVTWIKEGKL</sequence>
<accession>A0A5D4MHV3</accession>
<evidence type="ECO:0000256" key="1">
    <source>
        <dbReference type="SAM" id="Phobius"/>
    </source>
</evidence>
<comment type="caution">
    <text evidence="2">The sequence shown here is derived from an EMBL/GenBank/DDBJ whole genome shotgun (WGS) entry which is preliminary data.</text>
</comment>